<organism evidence="2 3">
    <name type="scientific">Campylobacter coli 80352</name>
    <dbReference type="NCBI Taxonomy" id="887288"/>
    <lineage>
        <taxon>Bacteria</taxon>
        <taxon>Pseudomonadati</taxon>
        <taxon>Campylobacterota</taxon>
        <taxon>Epsilonproteobacteria</taxon>
        <taxon>Campylobacterales</taxon>
        <taxon>Campylobacteraceae</taxon>
        <taxon>Campylobacter</taxon>
    </lineage>
</organism>
<sequence length="125" mass="14190">MRSKISSGVFMQLSIRKKMLMLGAICFISMLATFAIFYYNNLKGSQKIAQTTKNLINKEIDIKVELLTKSMAIALGDLIKDVDDEKEKIKISLPQLKILDLKRIKADTFLSIKKQPSKPILLEKT</sequence>
<keyword evidence="1" id="KW-1133">Transmembrane helix</keyword>
<keyword evidence="1" id="KW-0812">Transmembrane</keyword>
<comment type="caution">
    <text evidence="2">The sequence shown here is derived from an EMBL/GenBank/DDBJ whole genome shotgun (WGS) entry which is preliminary data.</text>
</comment>
<evidence type="ECO:0000313" key="2">
    <source>
        <dbReference type="EMBL" id="EIA63834.1"/>
    </source>
</evidence>
<evidence type="ECO:0000256" key="1">
    <source>
        <dbReference type="SAM" id="Phobius"/>
    </source>
</evidence>
<evidence type="ECO:0008006" key="4">
    <source>
        <dbReference type="Google" id="ProtNLM"/>
    </source>
</evidence>
<name>A0ABN0EPP9_CAMCO</name>
<evidence type="ECO:0000313" key="3">
    <source>
        <dbReference type="Proteomes" id="UP000005511"/>
    </source>
</evidence>
<protein>
    <recommendedName>
        <fullName evidence="4">Methyl-accepting chemotaxis protein</fullName>
    </recommendedName>
</protein>
<accession>A0ABN0EPP9</accession>
<dbReference type="EMBL" id="AIMT01000049">
    <property type="protein sequence ID" value="EIA63834.1"/>
    <property type="molecule type" value="Genomic_DNA"/>
</dbReference>
<dbReference type="Proteomes" id="UP000005511">
    <property type="component" value="Unassembled WGS sequence"/>
</dbReference>
<proteinExistence type="predicted"/>
<reference evidence="2 3" key="1">
    <citation type="submission" date="2010-09" db="EMBL/GenBank/DDBJ databases">
        <authorList>
            <person name="Richards V."/>
            <person name="Lefebure T."/>
            <person name="Suzuki H."/>
            <person name="Pavinski Bitar P."/>
            <person name="Stanhope M."/>
        </authorList>
    </citation>
    <scope>NUCLEOTIDE SEQUENCE [LARGE SCALE GENOMIC DNA]</scope>
    <source>
        <strain evidence="2 3">80352</strain>
    </source>
</reference>
<keyword evidence="3" id="KW-1185">Reference proteome</keyword>
<feature type="transmembrane region" description="Helical" evidence="1">
    <location>
        <begin position="20"/>
        <end position="39"/>
    </location>
</feature>
<keyword evidence="1" id="KW-0472">Membrane</keyword>
<gene>
    <name evidence="2" type="ORF">cco14_05565</name>
</gene>